<accession>A0AAV5AKQ2</accession>
<keyword evidence="2" id="KW-0732">Signal</keyword>
<evidence type="ECO:0000313" key="3">
    <source>
        <dbReference type="EMBL" id="GJJ13026.1"/>
    </source>
</evidence>
<feature type="compositionally biased region" description="Polar residues" evidence="1">
    <location>
        <begin position="795"/>
        <end position="804"/>
    </location>
</feature>
<feature type="compositionally biased region" description="Gly residues" evidence="1">
    <location>
        <begin position="158"/>
        <end position="176"/>
    </location>
</feature>
<feature type="compositionally biased region" description="Polar residues" evidence="1">
    <location>
        <begin position="475"/>
        <end position="491"/>
    </location>
</feature>
<dbReference type="EMBL" id="BPWL01000008">
    <property type="protein sequence ID" value="GJJ13026.1"/>
    <property type="molecule type" value="Genomic_DNA"/>
</dbReference>
<organism evidence="3 4">
    <name type="scientific">Clathrus columnatus</name>
    <dbReference type="NCBI Taxonomy" id="1419009"/>
    <lineage>
        <taxon>Eukaryota</taxon>
        <taxon>Fungi</taxon>
        <taxon>Dikarya</taxon>
        <taxon>Basidiomycota</taxon>
        <taxon>Agaricomycotina</taxon>
        <taxon>Agaricomycetes</taxon>
        <taxon>Phallomycetidae</taxon>
        <taxon>Phallales</taxon>
        <taxon>Clathraceae</taxon>
        <taxon>Clathrus</taxon>
    </lineage>
</organism>
<feature type="compositionally biased region" description="Pro residues" evidence="1">
    <location>
        <begin position="451"/>
        <end position="471"/>
    </location>
</feature>
<feature type="region of interest" description="Disordered" evidence="1">
    <location>
        <begin position="446"/>
        <end position="563"/>
    </location>
</feature>
<feature type="compositionally biased region" description="Low complexity" evidence="1">
    <location>
        <begin position="718"/>
        <end position="737"/>
    </location>
</feature>
<proteinExistence type="predicted"/>
<feature type="compositionally biased region" description="Polar residues" evidence="1">
    <location>
        <begin position="738"/>
        <end position="747"/>
    </location>
</feature>
<dbReference type="PANTHER" id="PTHR48125:SF10">
    <property type="entry name" value="OS12G0136300 PROTEIN"/>
    <property type="match status" value="1"/>
</dbReference>
<evidence type="ECO:0000313" key="4">
    <source>
        <dbReference type="Proteomes" id="UP001050691"/>
    </source>
</evidence>
<name>A0AAV5AKQ2_9AGAM</name>
<comment type="caution">
    <text evidence="3">The sequence shown here is derived from an EMBL/GenBank/DDBJ whole genome shotgun (WGS) entry which is preliminary data.</text>
</comment>
<feature type="compositionally biased region" description="Low complexity" evidence="1">
    <location>
        <begin position="181"/>
        <end position="193"/>
    </location>
</feature>
<feature type="compositionally biased region" description="Low complexity" evidence="1">
    <location>
        <begin position="513"/>
        <end position="542"/>
    </location>
</feature>
<dbReference type="Proteomes" id="UP001050691">
    <property type="component" value="Unassembled WGS sequence"/>
</dbReference>
<sequence length="852" mass="85765">MLLPAVFLGLLVQISNVFAAVLTTSLYFPFVHHNTLPASANGELFFIASGNGITTYRFSDPHQPTVTATLIEGPNVAIIIATSNPSFVASFSCNIQATQAICLGVDTNPQNGQVIGHTTTITDSPLDSVALLLSGFPTPAAPTPLPSQTHAAPTSSPQGGGGGGGGGSNGGGGGGNPSPPSSSTNQAPSQPSQSSPPPQTNNGGGNSPPPSSQPSDTDNTMGATSPTPSPSSSSSSSSSPPSSPPASGGEGVPLDSNGNNGDGMQGLLPGPISNSGDRFIDSPSPSSLRIYIYVSSILVSACIDDLFLMMITDVIFAGVFGAVLTTATASSTTLIYFPFNHGNTHDPEDNGVLLYLGQTNGFTSFRFTEPQTPSLTATLIEGDDIVVLLALVNPTFQVSYSCDVQPQSTRALCFLVNIDPVDNLTATGLTTDTIDSLALFVVGVSNSPSSTPAPTPTPSPASTPAPAPTPISAPQQSTISPLPSTQGNQNEKSGENLPLPSVGNPVSIQPSQTSDSSNSVAGSSSTSSSNNTTSSSFGSSTSKNPAATHNNNSNADTGISFDGSANGISDQGITHNSSPRTGSFIGTTIHIGFGVPNTFGAVLTTTEGLFYFPLAHSNTLPATENGRLSIVGESDGITTYLFNEPQTPLLTATLIEGSNVAVIIASANPTFVASYSCDIQGSQAICLGANFNPQNGGVIRTTVTDIVDSLSLVEIGPATTLPAPTTPSPGSQSSSQTVLPPQSSTPPTDGGNGGNDSSPPATPPTGAVSPSQTTDGNTASPPSSQSSSTNTPSTDRTQPGSATPTVALAGDQGIIPGPISPALSETSSSLSASISFDIFIFLIGISAFVSLF</sequence>
<keyword evidence="4" id="KW-1185">Reference proteome</keyword>
<dbReference type="AlphaFoldDB" id="A0AAV5AKQ2"/>
<feature type="compositionally biased region" description="Low complexity" evidence="1">
    <location>
        <begin position="213"/>
        <end position="240"/>
    </location>
</feature>
<protein>
    <submittedName>
        <fullName evidence="3">Uncharacterized protein</fullName>
    </submittedName>
</protein>
<evidence type="ECO:0000256" key="1">
    <source>
        <dbReference type="SAM" id="MobiDB-lite"/>
    </source>
</evidence>
<feature type="region of interest" description="Disordered" evidence="1">
    <location>
        <begin position="718"/>
        <end position="813"/>
    </location>
</feature>
<feature type="compositionally biased region" description="Polar residues" evidence="1">
    <location>
        <begin position="768"/>
        <end position="779"/>
    </location>
</feature>
<reference evidence="3" key="1">
    <citation type="submission" date="2021-10" db="EMBL/GenBank/DDBJ databases">
        <title>De novo Genome Assembly of Clathrus columnatus (Basidiomycota, Fungi) Using Illumina and Nanopore Sequence Data.</title>
        <authorList>
            <person name="Ogiso-Tanaka E."/>
            <person name="Itagaki H."/>
            <person name="Hosoya T."/>
            <person name="Hosaka K."/>
        </authorList>
    </citation>
    <scope>NUCLEOTIDE SEQUENCE</scope>
    <source>
        <strain evidence="3">MO-923</strain>
    </source>
</reference>
<evidence type="ECO:0000256" key="2">
    <source>
        <dbReference type="SAM" id="SignalP"/>
    </source>
</evidence>
<feature type="region of interest" description="Disordered" evidence="1">
    <location>
        <begin position="135"/>
        <end position="280"/>
    </location>
</feature>
<feature type="signal peptide" evidence="2">
    <location>
        <begin position="1"/>
        <end position="19"/>
    </location>
</feature>
<feature type="chain" id="PRO_5043495516" evidence="2">
    <location>
        <begin position="20"/>
        <end position="852"/>
    </location>
</feature>
<feature type="compositionally biased region" description="Low complexity" evidence="1">
    <location>
        <begin position="780"/>
        <end position="794"/>
    </location>
</feature>
<gene>
    <name evidence="3" type="ORF">Clacol_007275</name>
</gene>
<dbReference type="PANTHER" id="PTHR48125">
    <property type="entry name" value="LP07818P1"/>
    <property type="match status" value="1"/>
</dbReference>
<feature type="compositionally biased region" description="Polar residues" evidence="1">
    <location>
        <begin position="543"/>
        <end position="557"/>
    </location>
</feature>